<dbReference type="PANTHER" id="PTHR43004:SF19">
    <property type="entry name" value="BINDING MONOOXYGENASE, PUTATIVE (JCVI)-RELATED"/>
    <property type="match status" value="1"/>
</dbReference>
<keyword evidence="7" id="KW-1185">Reference proteome</keyword>
<dbReference type="EMBL" id="JAUTXT010000001">
    <property type="protein sequence ID" value="KAK3679645.1"/>
    <property type="molecule type" value="Genomic_DNA"/>
</dbReference>
<evidence type="ECO:0000256" key="3">
    <source>
        <dbReference type="ARBA" id="ARBA00022827"/>
    </source>
</evidence>
<dbReference type="Gene3D" id="3.50.50.60">
    <property type="entry name" value="FAD/NAD(P)-binding domain"/>
    <property type="match status" value="1"/>
</dbReference>
<dbReference type="PRINTS" id="PR00420">
    <property type="entry name" value="RNGMNOXGNASE"/>
</dbReference>
<dbReference type="AlphaFoldDB" id="A0AAE0WXT1"/>
<dbReference type="Pfam" id="PF01494">
    <property type="entry name" value="FAD_binding_3"/>
    <property type="match status" value="1"/>
</dbReference>
<accession>A0AAE0WXT1</accession>
<comment type="cofactor">
    <cofactor evidence="1">
        <name>FAD</name>
        <dbReference type="ChEBI" id="CHEBI:57692"/>
    </cofactor>
</comment>
<feature type="domain" description="FAD-binding" evidence="5">
    <location>
        <begin position="11"/>
        <end position="363"/>
    </location>
</feature>
<dbReference type="PANTHER" id="PTHR43004">
    <property type="entry name" value="TRK SYSTEM POTASSIUM UPTAKE PROTEIN"/>
    <property type="match status" value="1"/>
</dbReference>
<keyword evidence="3" id="KW-0274">FAD</keyword>
<dbReference type="Proteomes" id="UP001274830">
    <property type="component" value="Unassembled WGS sequence"/>
</dbReference>
<organism evidence="6 7">
    <name type="scientific">Recurvomyces mirabilis</name>
    <dbReference type="NCBI Taxonomy" id="574656"/>
    <lineage>
        <taxon>Eukaryota</taxon>
        <taxon>Fungi</taxon>
        <taxon>Dikarya</taxon>
        <taxon>Ascomycota</taxon>
        <taxon>Pezizomycotina</taxon>
        <taxon>Dothideomycetes</taxon>
        <taxon>Dothideomycetidae</taxon>
        <taxon>Mycosphaerellales</taxon>
        <taxon>Teratosphaeriaceae</taxon>
        <taxon>Recurvomyces</taxon>
    </lineage>
</organism>
<sequence>MVSNASPPFSKILIAGAGPSGLLLALLLAQHNIPSLVLEAWPWLDTRLRATQYGVPATRIFRRAGLLPDFRAASIPKFPAICWRRVADGEKLVEIDMSIVEDEEDRMTVLQLGEIIQIMHKHCMDPEKGKGLIDIRFNHRVTGTGQDNDRAWVDVEIGDKNKGEEMREERIQADYLIGCDGAASAVRKSLFGHDWPGQTFDCRFIVQNVFYDGFEKHGWEGGNYMVDPDHWGLVARRGHGGLWRVTYGDPVPGLTDEEYLIRRDWHFKAILPGHPDPNEYRIEQTNMYKIHNRCVKSFRQGRILLAADAAHVNNPMGGYGCMTACLDVGGLADCLIGYYKGLADQSILDTYADVRRGIFLKYVDARSVKNLNRVAKTDPWTVKDTDPFFKIIEELNQDPTKQKLKEFLMKTSSIEYDFTQHYTKQAAVVDAKQGSGQDLEQMDVPMVEV</sequence>
<dbReference type="InterPro" id="IPR002938">
    <property type="entry name" value="FAD-bd"/>
</dbReference>
<evidence type="ECO:0000256" key="1">
    <source>
        <dbReference type="ARBA" id="ARBA00001974"/>
    </source>
</evidence>
<comment type="caution">
    <text evidence="6">The sequence shown here is derived from an EMBL/GenBank/DDBJ whole genome shotgun (WGS) entry which is preliminary data.</text>
</comment>
<protein>
    <recommendedName>
        <fullName evidence="5">FAD-binding domain-containing protein</fullName>
    </recommendedName>
</protein>
<evidence type="ECO:0000313" key="7">
    <source>
        <dbReference type="Proteomes" id="UP001274830"/>
    </source>
</evidence>
<dbReference type="GO" id="GO:0071949">
    <property type="term" value="F:FAD binding"/>
    <property type="evidence" value="ECO:0007669"/>
    <property type="project" value="InterPro"/>
</dbReference>
<dbReference type="GO" id="GO:0016709">
    <property type="term" value="F:oxidoreductase activity, acting on paired donors, with incorporation or reduction of molecular oxygen, NAD(P)H as one donor, and incorporation of one atom of oxygen"/>
    <property type="evidence" value="ECO:0007669"/>
    <property type="project" value="UniProtKB-ARBA"/>
</dbReference>
<gene>
    <name evidence="6" type="ORF">LTR78_000020</name>
</gene>
<dbReference type="InterPro" id="IPR050641">
    <property type="entry name" value="RIFMO-like"/>
</dbReference>
<evidence type="ECO:0000259" key="5">
    <source>
        <dbReference type="Pfam" id="PF01494"/>
    </source>
</evidence>
<reference evidence="6" key="1">
    <citation type="submission" date="2023-07" db="EMBL/GenBank/DDBJ databases">
        <title>Black Yeasts Isolated from many extreme environments.</title>
        <authorList>
            <person name="Coleine C."/>
            <person name="Stajich J.E."/>
            <person name="Selbmann L."/>
        </authorList>
    </citation>
    <scope>NUCLEOTIDE SEQUENCE</scope>
    <source>
        <strain evidence="6">CCFEE 5485</strain>
    </source>
</reference>
<evidence type="ECO:0000313" key="6">
    <source>
        <dbReference type="EMBL" id="KAK3679645.1"/>
    </source>
</evidence>
<name>A0AAE0WXT1_9PEZI</name>
<keyword evidence="4" id="KW-0560">Oxidoreductase</keyword>
<keyword evidence="2" id="KW-0285">Flavoprotein</keyword>
<dbReference type="InterPro" id="IPR036188">
    <property type="entry name" value="FAD/NAD-bd_sf"/>
</dbReference>
<proteinExistence type="predicted"/>
<evidence type="ECO:0000256" key="2">
    <source>
        <dbReference type="ARBA" id="ARBA00022630"/>
    </source>
</evidence>
<evidence type="ECO:0000256" key="4">
    <source>
        <dbReference type="ARBA" id="ARBA00023002"/>
    </source>
</evidence>
<dbReference type="Gene3D" id="3.30.9.10">
    <property type="entry name" value="D-Amino Acid Oxidase, subunit A, domain 2"/>
    <property type="match status" value="1"/>
</dbReference>
<dbReference type="SUPFAM" id="SSF51905">
    <property type="entry name" value="FAD/NAD(P)-binding domain"/>
    <property type="match status" value="1"/>
</dbReference>